<evidence type="ECO:0000313" key="3">
    <source>
        <dbReference type="Proteomes" id="UP000319342"/>
    </source>
</evidence>
<keyword evidence="3" id="KW-1185">Reference proteome</keyword>
<feature type="chain" id="PRO_5021703179" description="THAP4-like heme-binding beta-barrel domain-containing protein" evidence="1">
    <location>
        <begin position="16"/>
        <end position="215"/>
    </location>
</feature>
<dbReference type="OrthoDB" id="263788at2"/>
<gene>
    <name evidence="2" type="ORF">Pla163_34880</name>
</gene>
<name>A0A518D4C9_9BACT</name>
<accession>A0A518D4C9</accession>
<reference evidence="2 3" key="1">
    <citation type="submission" date="2019-02" db="EMBL/GenBank/DDBJ databases">
        <title>Deep-cultivation of Planctomycetes and their phenomic and genomic characterization uncovers novel biology.</title>
        <authorList>
            <person name="Wiegand S."/>
            <person name="Jogler M."/>
            <person name="Boedeker C."/>
            <person name="Pinto D."/>
            <person name="Vollmers J."/>
            <person name="Rivas-Marin E."/>
            <person name="Kohn T."/>
            <person name="Peeters S.H."/>
            <person name="Heuer A."/>
            <person name="Rast P."/>
            <person name="Oberbeckmann S."/>
            <person name="Bunk B."/>
            <person name="Jeske O."/>
            <person name="Meyerdierks A."/>
            <person name="Storesund J.E."/>
            <person name="Kallscheuer N."/>
            <person name="Luecker S."/>
            <person name="Lage O.M."/>
            <person name="Pohl T."/>
            <person name="Merkel B.J."/>
            <person name="Hornburger P."/>
            <person name="Mueller R.-W."/>
            <person name="Bruemmer F."/>
            <person name="Labrenz M."/>
            <person name="Spormann A.M."/>
            <person name="Op den Camp H."/>
            <person name="Overmann J."/>
            <person name="Amann R."/>
            <person name="Jetten M.S.M."/>
            <person name="Mascher T."/>
            <person name="Medema M.H."/>
            <person name="Devos D.P."/>
            <person name="Kaster A.-K."/>
            <person name="Ovreas L."/>
            <person name="Rohde M."/>
            <person name="Galperin M.Y."/>
            <person name="Jogler C."/>
        </authorList>
    </citation>
    <scope>NUCLEOTIDE SEQUENCE [LARGE SCALE GENOMIC DNA]</scope>
    <source>
        <strain evidence="2 3">Pla163</strain>
    </source>
</reference>
<keyword evidence="1" id="KW-0732">Signal</keyword>
<protein>
    <recommendedName>
        <fullName evidence="4">THAP4-like heme-binding beta-barrel domain-containing protein</fullName>
    </recommendedName>
</protein>
<organism evidence="2 3">
    <name type="scientific">Rohdeia mirabilis</name>
    <dbReference type="NCBI Taxonomy" id="2528008"/>
    <lineage>
        <taxon>Bacteria</taxon>
        <taxon>Pseudomonadati</taxon>
        <taxon>Planctomycetota</taxon>
        <taxon>Planctomycetia</taxon>
        <taxon>Planctomycetia incertae sedis</taxon>
        <taxon>Rohdeia</taxon>
    </lineage>
</organism>
<evidence type="ECO:0000256" key="1">
    <source>
        <dbReference type="SAM" id="SignalP"/>
    </source>
</evidence>
<evidence type="ECO:0000313" key="2">
    <source>
        <dbReference type="EMBL" id="QDU86337.1"/>
    </source>
</evidence>
<dbReference type="EMBL" id="CP036290">
    <property type="protein sequence ID" value="QDU86337.1"/>
    <property type="molecule type" value="Genomic_DNA"/>
</dbReference>
<dbReference type="InterPro" id="IPR011473">
    <property type="entry name" value="DUF1579"/>
</dbReference>
<evidence type="ECO:0008006" key="4">
    <source>
        <dbReference type="Google" id="ProtNLM"/>
    </source>
</evidence>
<proteinExistence type="predicted"/>
<dbReference type="AlphaFoldDB" id="A0A518D4C9"/>
<sequence precursor="true">MNLTTALLAVPAALAIGFAAGRTGTFEAPAATAPLQDQDQGTVAALDTTGLYQPGDFHRMLDVFVGDWNAKVMFYVPGMDEPQVNEGTMTGSWIMGGRFLKQAFQMPMSEDETFEGMSLMGYSPAERVFESVWIDNMVVDMASGAGYASPDGMRFTMLTSEIDPESMVVRELEERISITSNSAFDYERVVLSPEGESLQMRIEYTRVAPTTDEGR</sequence>
<dbReference type="RefSeq" id="WP_145191373.1">
    <property type="nucleotide sequence ID" value="NZ_CP036290.1"/>
</dbReference>
<dbReference type="Pfam" id="PF07617">
    <property type="entry name" value="DUF1579"/>
    <property type="match status" value="1"/>
</dbReference>
<dbReference type="Proteomes" id="UP000319342">
    <property type="component" value="Chromosome"/>
</dbReference>
<feature type="signal peptide" evidence="1">
    <location>
        <begin position="1"/>
        <end position="15"/>
    </location>
</feature>